<dbReference type="InterPro" id="IPR036271">
    <property type="entry name" value="Tet_transcr_reg_TetR-rel_C_sf"/>
</dbReference>
<dbReference type="EMBL" id="JXZB01000002">
    <property type="protein sequence ID" value="KIQ64996.1"/>
    <property type="molecule type" value="Genomic_DNA"/>
</dbReference>
<accession>A0A0D0P0D1</accession>
<dbReference type="InterPro" id="IPR011075">
    <property type="entry name" value="TetR_C"/>
</dbReference>
<comment type="caution">
    <text evidence="7">The sequence shown here is derived from an EMBL/GenBank/DDBJ whole genome shotgun (WGS) entry which is preliminary data.</text>
</comment>
<evidence type="ECO:0000256" key="1">
    <source>
        <dbReference type="ARBA" id="ARBA00023015"/>
    </source>
</evidence>
<sequence length="195" mass="20727">MTTSHPASSPPSAPPKGPRSRERVLDATLALLGEAGYARLTVEGVASASDVHKSTLYRWWPDKAALVADALASRMDTGPVPDTGNTRDDLTTWLRGTIANYTATPAGATMPALIADLSGRPGALEAFRSAFLTERRANCAAVIRRGLDRGDLPADTDVELFMDALAGAVFYRRLVTGLPIDDGLPERLVRILGLS</sequence>
<evidence type="ECO:0000256" key="5">
    <source>
        <dbReference type="SAM" id="MobiDB-lite"/>
    </source>
</evidence>
<feature type="domain" description="HTH tetR-type" evidence="6">
    <location>
        <begin position="18"/>
        <end position="78"/>
    </location>
</feature>
<dbReference type="Proteomes" id="UP000032066">
    <property type="component" value="Unassembled WGS sequence"/>
</dbReference>
<feature type="region of interest" description="Disordered" evidence="5">
    <location>
        <begin position="1"/>
        <end position="21"/>
    </location>
</feature>
<gene>
    <name evidence="7" type="ORF">TR51_13040</name>
</gene>
<dbReference type="PRINTS" id="PR00455">
    <property type="entry name" value="HTHTETR"/>
</dbReference>
<dbReference type="GO" id="GO:0000976">
    <property type="term" value="F:transcription cis-regulatory region binding"/>
    <property type="evidence" value="ECO:0007669"/>
    <property type="project" value="TreeGrafter"/>
</dbReference>
<dbReference type="GO" id="GO:0003700">
    <property type="term" value="F:DNA-binding transcription factor activity"/>
    <property type="evidence" value="ECO:0007669"/>
    <property type="project" value="TreeGrafter"/>
</dbReference>
<evidence type="ECO:0000313" key="8">
    <source>
        <dbReference type="Proteomes" id="UP000032066"/>
    </source>
</evidence>
<evidence type="ECO:0000313" key="7">
    <source>
        <dbReference type="EMBL" id="KIQ64996.1"/>
    </source>
</evidence>
<keyword evidence="1" id="KW-0805">Transcription regulation</keyword>
<dbReference type="SUPFAM" id="SSF46689">
    <property type="entry name" value="Homeodomain-like"/>
    <property type="match status" value="1"/>
</dbReference>
<dbReference type="PANTHER" id="PTHR30055">
    <property type="entry name" value="HTH-TYPE TRANSCRIPTIONAL REGULATOR RUTR"/>
    <property type="match status" value="1"/>
</dbReference>
<protein>
    <submittedName>
        <fullName evidence="7">TetR family transcriptional regulator</fullName>
    </submittedName>
</protein>
<dbReference type="InterPro" id="IPR050109">
    <property type="entry name" value="HTH-type_TetR-like_transc_reg"/>
</dbReference>
<evidence type="ECO:0000256" key="4">
    <source>
        <dbReference type="PROSITE-ProRule" id="PRU00335"/>
    </source>
</evidence>
<dbReference type="PATRIC" id="fig|2064.6.peg.2804"/>
<dbReference type="InterPro" id="IPR001647">
    <property type="entry name" value="HTH_TetR"/>
</dbReference>
<dbReference type="STRING" id="2064.TR51_13040"/>
<keyword evidence="3" id="KW-0804">Transcription</keyword>
<dbReference type="AlphaFoldDB" id="A0A0D0P0D1"/>
<organism evidence="7 8">
    <name type="scientific">Kitasatospora griseola</name>
    <name type="common">Streptomyces griseolosporeus</name>
    <dbReference type="NCBI Taxonomy" id="2064"/>
    <lineage>
        <taxon>Bacteria</taxon>
        <taxon>Bacillati</taxon>
        <taxon>Actinomycetota</taxon>
        <taxon>Actinomycetes</taxon>
        <taxon>Kitasatosporales</taxon>
        <taxon>Streptomycetaceae</taxon>
        <taxon>Kitasatospora</taxon>
    </lineage>
</organism>
<dbReference type="RefSeq" id="WP_043910970.1">
    <property type="nucleotide sequence ID" value="NZ_JXZB01000002.1"/>
</dbReference>
<proteinExistence type="predicted"/>
<name>A0A0D0P0D1_KITGR</name>
<evidence type="ECO:0000259" key="6">
    <source>
        <dbReference type="PROSITE" id="PS50977"/>
    </source>
</evidence>
<dbReference type="InterPro" id="IPR009057">
    <property type="entry name" value="Homeodomain-like_sf"/>
</dbReference>
<feature type="DNA-binding region" description="H-T-H motif" evidence="4">
    <location>
        <begin position="41"/>
        <end position="60"/>
    </location>
</feature>
<dbReference type="SUPFAM" id="SSF48498">
    <property type="entry name" value="Tetracyclin repressor-like, C-terminal domain"/>
    <property type="match status" value="1"/>
</dbReference>
<feature type="compositionally biased region" description="Pro residues" evidence="5">
    <location>
        <begin position="8"/>
        <end position="17"/>
    </location>
</feature>
<keyword evidence="2 4" id="KW-0238">DNA-binding</keyword>
<dbReference type="OrthoDB" id="9796019at2"/>
<dbReference type="Pfam" id="PF16859">
    <property type="entry name" value="TetR_C_11"/>
    <property type="match status" value="1"/>
</dbReference>
<reference evidence="7 8" key="1">
    <citation type="submission" date="2015-02" db="EMBL/GenBank/DDBJ databases">
        <title>Draft genome sequence of Kitasatospora griseola MF730-N6, a bafilomycin, terpentecin and satosporin producer.</title>
        <authorList>
            <person name="Arens J.C."/>
            <person name="Haltli B."/>
            <person name="Kerr R.G."/>
        </authorList>
    </citation>
    <scope>NUCLEOTIDE SEQUENCE [LARGE SCALE GENOMIC DNA]</scope>
    <source>
        <strain evidence="7 8">MF730-N6</strain>
    </source>
</reference>
<dbReference type="Gene3D" id="1.10.10.60">
    <property type="entry name" value="Homeodomain-like"/>
    <property type="match status" value="1"/>
</dbReference>
<dbReference type="PANTHER" id="PTHR30055:SF148">
    <property type="entry name" value="TETR-FAMILY TRANSCRIPTIONAL REGULATOR"/>
    <property type="match status" value="1"/>
</dbReference>
<evidence type="ECO:0000256" key="2">
    <source>
        <dbReference type="ARBA" id="ARBA00023125"/>
    </source>
</evidence>
<keyword evidence="8" id="KW-1185">Reference proteome</keyword>
<dbReference type="Pfam" id="PF00440">
    <property type="entry name" value="TetR_N"/>
    <property type="match status" value="1"/>
</dbReference>
<evidence type="ECO:0000256" key="3">
    <source>
        <dbReference type="ARBA" id="ARBA00023163"/>
    </source>
</evidence>
<dbReference type="Gene3D" id="1.10.357.10">
    <property type="entry name" value="Tetracycline Repressor, domain 2"/>
    <property type="match status" value="1"/>
</dbReference>
<dbReference type="PROSITE" id="PS50977">
    <property type="entry name" value="HTH_TETR_2"/>
    <property type="match status" value="1"/>
</dbReference>